<dbReference type="EMBL" id="BBTG02000028">
    <property type="protein sequence ID" value="GAO17333.1"/>
    <property type="molecule type" value="Genomic_DNA"/>
</dbReference>
<gene>
    <name evidence="1" type="ORF">UVI_02044900</name>
</gene>
<comment type="caution">
    <text evidence="1">The sequence shown here is derived from an EMBL/GenBank/DDBJ whole genome shotgun (WGS) entry which is preliminary data.</text>
</comment>
<sequence length="102" mass="10237">MAADGDELSPPSPLLECPLGDAEPVPCAVGENAVSVPAGGVAAVSRVKKAKAEVGTTTTKDPEVEKRGSRFRNKASLLEEGEPGLGDVRAQGLVGVAGAEAE</sequence>
<evidence type="ECO:0000313" key="2">
    <source>
        <dbReference type="Proteomes" id="UP000054053"/>
    </source>
</evidence>
<protein>
    <submittedName>
        <fullName evidence="1">Uncharacterized protein</fullName>
    </submittedName>
</protein>
<accession>A0A1B5L1S4</accession>
<organism evidence="1 2">
    <name type="scientific">Ustilaginoidea virens</name>
    <name type="common">Rice false smut fungus</name>
    <name type="synonym">Villosiclava virens</name>
    <dbReference type="NCBI Taxonomy" id="1159556"/>
    <lineage>
        <taxon>Eukaryota</taxon>
        <taxon>Fungi</taxon>
        <taxon>Dikarya</taxon>
        <taxon>Ascomycota</taxon>
        <taxon>Pezizomycotina</taxon>
        <taxon>Sordariomycetes</taxon>
        <taxon>Hypocreomycetidae</taxon>
        <taxon>Hypocreales</taxon>
        <taxon>Clavicipitaceae</taxon>
        <taxon>Ustilaginoidea</taxon>
    </lineage>
</organism>
<reference evidence="2" key="1">
    <citation type="journal article" date="2016" name="Genome Announc.">
        <title>Genome sequence of Ustilaginoidea virens IPU010, a rice pathogenic fungus causing false smut.</title>
        <authorList>
            <person name="Kumagai T."/>
            <person name="Ishii T."/>
            <person name="Terai G."/>
            <person name="Umemura M."/>
            <person name="Machida M."/>
            <person name="Asai K."/>
        </authorList>
    </citation>
    <scope>NUCLEOTIDE SEQUENCE [LARGE SCALE GENOMIC DNA]</scope>
    <source>
        <strain evidence="2">IPU010</strain>
    </source>
</reference>
<proteinExistence type="predicted"/>
<dbReference type="Proteomes" id="UP000054053">
    <property type="component" value="Unassembled WGS sequence"/>
</dbReference>
<dbReference type="AlphaFoldDB" id="A0A1B5L1S4"/>
<evidence type="ECO:0000313" key="1">
    <source>
        <dbReference type="EMBL" id="GAO17333.1"/>
    </source>
</evidence>
<name>A0A1B5L1S4_USTVR</name>